<dbReference type="InterPro" id="IPR016166">
    <property type="entry name" value="FAD-bd_PCMH"/>
</dbReference>
<accession>A0A9J9LHC6</accession>
<protein>
    <submittedName>
        <fullName evidence="7">FAD linked oxidase domain protein</fullName>
    </submittedName>
</protein>
<dbReference type="AlphaFoldDB" id="A0A9J9LHC6"/>
<evidence type="ECO:0000313" key="7">
    <source>
        <dbReference type="EMBL" id="ABQ71661.1"/>
    </source>
</evidence>
<name>A0A9J9LHC6_RHIWR</name>
<sequence>MADIIELLRERLGEASVTLADEIESRHMSDWHVPAEPGTKPVALVRPRTPQEVSAVLAACTETRTPVVPQGGLTGLVGGATAIDGAVLLSLDRMREILELDATAGTITVEAGVPLQAIQEAADAVDLLYPLDIGSRGSCLIGGNVATNAGGNRVLRYGMTRDLVLGMEVVLADGTIVTTLNKMLKNNVGYDLKQFFIGSEGTLGVVTKVVLRLFPKPRSTATALCAFDDFDNVYAFLRRMRAGLADTMSSFEVMWPSFFEAALDKGNHRRPFAGQHAAYVLLEMMGTDPEQDGEHFEAVIGSAIEAGEVSDVVLAQSIGEADRFWAIRDMSGELDGALAPLVAFDISIETGRIAAFLDECERRCRERWSSARMYNFGHLADSNIHMFVTVEERPFPEHEIEQVIYECTQDWGGSISAEIGIGLLKRPYLAYSRSEAEIALMRRVKSALDPLNILNPTKVFEPLDIKLAAE</sequence>
<dbReference type="PANTHER" id="PTHR43716">
    <property type="entry name" value="D-2-HYDROXYGLUTARATE DEHYDROGENASE, MITOCHONDRIAL"/>
    <property type="match status" value="1"/>
</dbReference>
<dbReference type="PANTHER" id="PTHR43716:SF1">
    <property type="entry name" value="D-2-HYDROXYGLUTARATE DEHYDROGENASE, MITOCHONDRIAL"/>
    <property type="match status" value="1"/>
</dbReference>
<dbReference type="Pfam" id="PF02913">
    <property type="entry name" value="FAD-oxidase_C"/>
    <property type="match status" value="1"/>
</dbReference>
<evidence type="ECO:0000256" key="3">
    <source>
        <dbReference type="ARBA" id="ARBA00022630"/>
    </source>
</evidence>
<geneLocation type="plasmid" evidence="7 8">
    <name>pSWIT02</name>
</geneLocation>
<evidence type="ECO:0000256" key="1">
    <source>
        <dbReference type="ARBA" id="ARBA00001974"/>
    </source>
</evidence>
<dbReference type="GO" id="GO:0016491">
    <property type="term" value="F:oxidoreductase activity"/>
    <property type="evidence" value="ECO:0007669"/>
    <property type="project" value="UniProtKB-KW"/>
</dbReference>
<dbReference type="InterPro" id="IPR016171">
    <property type="entry name" value="Vanillyl_alc_oxidase_C-sub2"/>
</dbReference>
<dbReference type="InterPro" id="IPR006094">
    <property type="entry name" value="Oxid_FAD_bind_N"/>
</dbReference>
<dbReference type="InterPro" id="IPR036318">
    <property type="entry name" value="FAD-bd_PCMH-like_sf"/>
</dbReference>
<dbReference type="SUPFAM" id="SSF55103">
    <property type="entry name" value="FAD-linked oxidases, C-terminal domain"/>
    <property type="match status" value="1"/>
</dbReference>
<proteinExistence type="inferred from homology"/>
<dbReference type="GO" id="GO:0071949">
    <property type="term" value="F:FAD binding"/>
    <property type="evidence" value="ECO:0007669"/>
    <property type="project" value="InterPro"/>
</dbReference>
<dbReference type="Gene3D" id="3.30.465.10">
    <property type="match status" value="1"/>
</dbReference>
<dbReference type="InterPro" id="IPR004113">
    <property type="entry name" value="FAD-bd_oxidored_4_C"/>
</dbReference>
<keyword evidence="5" id="KW-0560">Oxidoreductase</keyword>
<reference evidence="7 8" key="1">
    <citation type="journal article" date="2010" name="J. Bacteriol.">
        <title>Genome sequence of the dioxin-mineralizing bacterium Sphingomonas wittichii RW1.</title>
        <authorList>
            <person name="Miller T.R."/>
            <person name="Delcher A.L."/>
            <person name="Salzberg S.L."/>
            <person name="Saunders E."/>
            <person name="Detter J.C."/>
            <person name="Halden R.U."/>
        </authorList>
    </citation>
    <scope>NUCLEOTIDE SEQUENCE [LARGE SCALE GENOMIC DNA]</scope>
    <source>
        <strain evidence="8">DSM 6014 / CCUG 31198 / JCM 15750 / NBRC 105917 / EY 4224 / RW1</strain>
    </source>
</reference>
<dbReference type="Gene3D" id="3.30.70.2190">
    <property type="match status" value="1"/>
</dbReference>
<dbReference type="Gene3D" id="1.10.45.10">
    <property type="entry name" value="Vanillyl-alcohol Oxidase, Chain A, domain 4"/>
    <property type="match status" value="1"/>
</dbReference>
<dbReference type="EMBL" id="CP000701">
    <property type="protein sequence ID" value="ABQ71661.1"/>
    <property type="molecule type" value="Genomic_DNA"/>
</dbReference>
<evidence type="ECO:0000256" key="2">
    <source>
        <dbReference type="ARBA" id="ARBA00008000"/>
    </source>
</evidence>
<dbReference type="InterPro" id="IPR016169">
    <property type="entry name" value="FAD-bd_PCMH_sub2"/>
</dbReference>
<keyword evidence="8" id="KW-1185">Reference proteome</keyword>
<dbReference type="Gene3D" id="3.30.70.2740">
    <property type="match status" value="1"/>
</dbReference>
<evidence type="ECO:0000259" key="6">
    <source>
        <dbReference type="PROSITE" id="PS51387"/>
    </source>
</evidence>
<dbReference type="InterPro" id="IPR051264">
    <property type="entry name" value="FAD-oxidored/transferase_4"/>
</dbReference>
<evidence type="ECO:0000256" key="5">
    <source>
        <dbReference type="ARBA" id="ARBA00023002"/>
    </source>
</evidence>
<evidence type="ECO:0000256" key="4">
    <source>
        <dbReference type="ARBA" id="ARBA00022827"/>
    </source>
</evidence>
<dbReference type="FunFam" id="1.10.45.10:FF:000001">
    <property type="entry name" value="D-lactate dehydrogenase mitochondrial"/>
    <property type="match status" value="1"/>
</dbReference>
<comment type="cofactor">
    <cofactor evidence="1">
        <name>FAD</name>
        <dbReference type="ChEBI" id="CHEBI:57692"/>
    </cofactor>
</comment>
<keyword evidence="7" id="KW-0614">Plasmid</keyword>
<dbReference type="KEGG" id="swi:Swit_5048"/>
<dbReference type="Proteomes" id="UP000001989">
    <property type="component" value="Plasmid pSWIT02"/>
</dbReference>
<dbReference type="OrthoDB" id="9809290at2"/>
<dbReference type="PROSITE" id="PS51387">
    <property type="entry name" value="FAD_PCMH"/>
    <property type="match status" value="1"/>
</dbReference>
<comment type="similarity">
    <text evidence="2">Belongs to the FAD-binding oxidoreductase/transferase type 4 family.</text>
</comment>
<keyword evidence="4" id="KW-0274">FAD</keyword>
<dbReference type="SUPFAM" id="SSF56176">
    <property type="entry name" value="FAD-binding/transporter-associated domain-like"/>
    <property type="match status" value="1"/>
</dbReference>
<dbReference type="InterPro" id="IPR016167">
    <property type="entry name" value="FAD-bd_PCMH_sub1"/>
</dbReference>
<organism evidence="7 8">
    <name type="scientific">Rhizorhabdus wittichii (strain DSM 6014 / CCUG 31198 / JCM 15750 / NBRC 105917 / EY 4224 / RW1)</name>
    <name type="common">Sphingomonas wittichii</name>
    <dbReference type="NCBI Taxonomy" id="392499"/>
    <lineage>
        <taxon>Bacteria</taxon>
        <taxon>Pseudomonadati</taxon>
        <taxon>Pseudomonadota</taxon>
        <taxon>Alphaproteobacteria</taxon>
        <taxon>Sphingomonadales</taxon>
        <taxon>Sphingomonadaceae</taxon>
        <taxon>Rhizorhabdus</taxon>
    </lineage>
</organism>
<dbReference type="Gene3D" id="3.30.43.10">
    <property type="entry name" value="Uridine Diphospho-n-acetylenolpyruvylglucosamine Reductase, domain 2"/>
    <property type="match status" value="1"/>
</dbReference>
<dbReference type="Pfam" id="PF01565">
    <property type="entry name" value="FAD_binding_4"/>
    <property type="match status" value="1"/>
</dbReference>
<evidence type="ECO:0000313" key="8">
    <source>
        <dbReference type="Proteomes" id="UP000001989"/>
    </source>
</evidence>
<dbReference type="InterPro" id="IPR016164">
    <property type="entry name" value="FAD-linked_Oxase-like_C"/>
</dbReference>
<keyword evidence="3" id="KW-0285">Flavoprotein</keyword>
<feature type="domain" description="FAD-binding PCMH-type" evidence="6">
    <location>
        <begin position="37"/>
        <end position="216"/>
    </location>
</feature>
<dbReference type="GO" id="GO:0022904">
    <property type="term" value="P:respiratory electron transport chain"/>
    <property type="evidence" value="ECO:0007669"/>
    <property type="project" value="TreeGrafter"/>
</dbReference>
<gene>
    <name evidence="7" type="ordered locus">Swit_5048</name>
</gene>